<keyword evidence="4" id="KW-1185">Reference proteome</keyword>
<evidence type="ECO:0000256" key="1">
    <source>
        <dbReference type="SAM" id="Coils"/>
    </source>
</evidence>
<evidence type="ECO:0000313" key="4">
    <source>
        <dbReference type="Proteomes" id="UP001206925"/>
    </source>
</evidence>
<dbReference type="AlphaFoldDB" id="A0AAD5CVN8"/>
<name>A0AAD5CVN8_AMBAR</name>
<sequence>ALLESERQRADQSEMKYAEVQETLKKMKFEETEKRGSLDSDRECAAKSEKQDEALDRDLTFEETKKMAELKETSIVNELESAIEASNAALSIVKETIVSTSDADNIDSLTPKEESQKAELDDTFVIKEHESTIESSDAALSITKEAVVSMKDTDNINSLTPKQENQKVC</sequence>
<gene>
    <name evidence="3" type="ORF">M8C21_020412</name>
</gene>
<protein>
    <submittedName>
        <fullName evidence="3">Uncharacterized protein</fullName>
    </submittedName>
</protein>
<feature type="region of interest" description="Disordered" evidence="2">
    <location>
        <begin position="30"/>
        <end position="58"/>
    </location>
</feature>
<reference evidence="3" key="1">
    <citation type="submission" date="2022-06" db="EMBL/GenBank/DDBJ databases">
        <title>Uncovering the hologenomic basis of an extraordinary plant invasion.</title>
        <authorList>
            <person name="Bieker V.C."/>
            <person name="Martin M.D."/>
            <person name="Gilbert T."/>
            <person name="Hodgins K."/>
            <person name="Battlay P."/>
            <person name="Petersen B."/>
            <person name="Wilson J."/>
        </authorList>
    </citation>
    <scope>NUCLEOTIDE SEQUENCE</scope>
    <source>
        <strain evidence="3">AA19_3_7</strain>
        <tissue evidence="3">Leaf</tissue>
    </source>
</reference>
<accession>A0AAD5CVN8</accession>
<dbReference type="Proteomes" id="UP001206925">
    <property type="component" value="Unassembled WGS sequence"/>
</dbReference>
<dbReference type="EMBL" id="JAMZMK010006584">
    <property type="protein sequence ID" value="KAI7748170.1"/>
    <property type="molecule type" value="Genomic_DNA"/>
</dbReference>
<proteinExistence type="predicted"/>
<feature type="coiled-coil region" evidence="1">
    <location>
        <begin position="3"/>
        <end position="30"/>
    </location>
</feature>
<keyword evidence="1" id="KW-0175">Coiled coil</keyword>
<organism evidence="3 4">
    <name type="scientific">Ambrosia artemisiifolia</name>
    <name type="common">Common ragweed</name>
    <dbReference type="NCBI Taxonomy" id="4212"/>
    <lineage>
        <taxon>Eukaryota</taxon>
        <taxon>Viridiplantae</taxon>
        <taxon>Streptophyta</taxon>
        <taxon>Embryophyta</taxon>
        <taxon>Tracheophyta</taxon>
        <taxon>Spermatophyta</taxon>
        <taxon>Magnoliopsida</taxon>
        <taxon>eudicotyledons</taxon>
        <taxon>Gunneridae</taxon>
        <taxon>Pentapetalae</taxon>
        <taxon>asterids</taxon>
        <taxon>campanulids</taxon>
        <taxon>Asterales</taxon>
        <taxon>Asteraceae</taxon>
        <taxon>Asteroideae</taxon>
        <taxon>Heliantheae alliance</taxon>
        <taxon>Heliantheae</taxon>
        <taxon>Ambrosia</taxon>
    </lineage>
</organism>
<evidence type="ECO:0000256" key="2">
    <source>
        <dbReference type="SAM" id="MobiDB-lite"/>
    </source>
</evidence>
<evidence type="ECO:0000313" key="3">
    <source>
        <dbReference type="EMBL" id="KAI7748170.1"/>
    </source>
</evidence>
<comment type="caution">
    <text evidence="3">The sequence shown here is derived from an EMBL/GenBank/DDBJ whole genome shotgun (WGS) entry which is preliminary data.</text>
</comment>
<feature type="non-terminal residue" evidence="3">
    <location>
        <position position="1"/>
    </location>
</feature>